<evidence type="ECO:0000256" key="3">
    <source>
        <dbReference type="ARBA" id="ARBA00022989"/>
    </source>
</evidence>
<feature type="transmembrane region" description="Helical" evidence="5">
    <location>
        <begin position="223"/>
        <end position="241"/>
    </location>
</feature>
<reference evidence="7" key="2">
    <citation type="journal article" date="2008" name="Genome Biol.">
        <title>Improved genome assembly and evidence-based global gene model set for the chordate Ciona intestinalis: new insight into intron and operon populations.</title>
        <authorList>
            <person name="Satou Y."/>
            <person name="Mineta K."/>
            <person name="Ogasawara M."/>
            <person name="Sasakura Y."/>
            <person name="Shoguchi E."/>
            <person name="Ueno K."/>
            <person name="Yamada L."/>
            <person name="Matsumoto J."/>
            <person name="Wasserscheid J."/>
            <person name="Dewar K."/>
            <person name="Wiley G.B."/>
            <person name="Macmil S.L."/>
            <person name="Roe B.A."/>
            <person name="Zeller R.W."/>
            <person name="Hastings K.E."/>
            <person name="Lemaire P."/>
            <person name="Lindquist E."/>
            <person name="Endo T."/>
            <person name="Hotta K."/>
            <person name="Inaba K."/>
        </authorList>
    </citation>
    <scope>NUCLEOTIDE SEQUENCE [LARGE SCALE GENOMIC DNA]</scope>
    <source>
        <strain evidence="7">wild type</strain>
    </source>
</reference>
<dbReference type="GO" id="GO:0016020">
    <property type="term" value="C:membrane"/>
    <property type="evidence" value="ECO:0007669"/>
    <property type="project" value="UniProtKB-SubCell"/>
</dbReference>
<dbReference type="RefSeq" id="XP_002127350.1">
    <property type="nucleotide sequence ID" value="XM_002127314.5"/>
</dbReference>
<keyword evidence="4 5" id="KW-0472">Membrane</keyword>
<dbReference type="Proteomes" id="UP000008144">
    <property type="component" value="Chromosome 8"/>
</dbReference>
<feature type="transmembrane region" description="Helical" evidence="5">
    <location>
        <begin position="155"/>
        <end position="175"/>
    </location>
</feature>
<dbReference type="GO" id="GO:0005461">
    <property type="term" value="F:UDP-glucuronate transmembrane transporter activity"/>
    <property type="evidence" value="ECO:0000318"/>
    <property type="project" value="GO_Central"/>
</dbReference>
<dbReference type="Ensembl" id="ENSCINT00000014906.3">
    <property type="protein sequence ID" value="ENSCINP00000014906.3"/>
    <property type="gene ID" value="ENSCING00000007266.3"/>
</dbReference>
<evidence type="ECO:0000256" key="5">
    <source>
        <dbReference type="SAM" id="Phobius"/>
    </source>
</evidence>
<sequence length="317" mass="34977">MDDSLHASTFKRVTAACFYASTSILIVIVNKSVLTSFKFPSAQFLGLGQMLAAIIILRIGKLLNLVSFPDFNMTIPQKIFPLPLLYMGNLVCGLIGTKQLSLPMFTVLRRFSILLTMLLEIYILGKKPSSTIVLTVLTMIIGSIVAASNDLAFDLVGYIFILVNDLFTAANNVYIKQQLNSKDLGKYGITYYNCLFMVIPATVLSFFTGDIQSALSFDGWNNMYFLVQFIASCVMGFILMYSITVCTAYNSALTTTVVGCLKNISVTYIGMVFGGDYIFSWLNFIGINISVFGSVLYSYVAFRSKQKVATPARENSA</sequence>
<dbReference type="InterPro" id="IPR050186">
    <property type="entry name" value="TPT_transporter"/>
</dbReference>
<evidence type="ECO:0000259" key="6">
    <source>
        <dbReference type="Pfam" id="PF03151"/>
    </source>
</evidence>
<feature type="transmembrane region" description="Helical" evidence="5">
    <location>
        <begin position="41"/>
        <end position="59"/>
    </location>
</feature>
<evidence type="ECO:0000256" key="2">
    <source>
        <dbReference type="ARBA" id="ARBA00022692"/>
    </source>
</evidence>
<dbReference type="EMBL" id="EAAA01002692">
    <property type="status" value="NOT_ANNOTATED_CDS"/>
    <property type="molecule type" value="Genomic_DNA"/>
</dbReference>
<dbReference type="STRING" id="7719.ENSCINP00000014906"/>
<reference evidence="7" key="4">
    <citation type="submission" date="2025-09" db="UniProtKB">
        <authorList>
            <consortium name="Ensembl"/>
        </authorList>
    </citation>
    <scope>IDENTIFICATION</scope>
</reference>
<evidence type="ECO:0000313" key="8">
    <source>
        <dbReference type="Proteomes" id="UP000008144"/>
    </source>
</evidence>
<dbReference type="GO" id="GO:0005794">
    <property type="term" value="C:Golgi apparatus"/>
    <property type="evidence" value="ECO:0000318"/>
    <property type="project" value="GO_Central"/>
</dbReference>
<dbReference type="InterPro" id="IPR004853">
    <property type="entry name" value="Sugar_P_trans_dom"/>
</dbReference>
<evidence type="ECO:0000256" key="4">
    <source>
        <dbReference type="ARBA" id="ARBA00023136"/>
    </source>
</evidence>
<dbReference type="KEGG" id="cin:100176985"/>
<feature type="transmembrane region" description="Helical" evidence="5">
    <location>
        <begin position="79"/>
        <end position="96"/>
    </location>
</feature>
<feature type="transmembrane region" description="Helical" evidence="5">
    <location>
        <begin position="253"/>
        <end position="273"/>
    </location>
</feature>
<keyword evidence="3 5" id="KW-1133">Transmembrane helix</keyword>
<dbReference type="GeneTree" id="ENSGT00940000167969"/>
<dbReference type="FunCoup" id="F6THW7">
    <property type="interactions" value="8"/>
</dbReference>
<dbReference type="PANTHER" id="PTHR11132">
    <property type="entry name" value="SOLUTE CARRIER FAMILY 35"/>
    <property type="match status" value="1"/>
</dbReference>
<feature type="transmembrane region" description="Helical" evidence="5">
    <location>
        <begin position="102"/>
        <end position="124"/>
    </location>
</feature>
<dbReference type="OMA" id="VWMLINC"/>
<feature type="transmembrane region" description="Helical" evidence="5">
    <location>
        <begin position="12"/>
        <end position="29"/>
    </location>
</feature>
<protein>
    <submittedName>
        <fullName evidence="7">UDP-N-acetylglucosamine/UDP-glucose/GDP-mannose transporter</fullName>
    </submittedName>
</protein>
<evidence type="ECO:0000256" key="1">
    <source>
        <dbReference type="ARBA" id="ARBA00004141"/>
    </source>
</evidence>
<feature type="transmembrane region" description="Helical" evidence="5">
    <location>
        <begin position="279"/>
        <end position="300"/>
    </location>
</feature>
<feature type="domain" description="Sugar phosphate transporter" evidence="6">
    <location>
        <begin position="17"/>
        <end position="298"/>
    </location>
</feature>
<dbReference type="GeneID" id="100176985"/>
<keyword evidence="8" id="KW-1185">Reference proteome</keyword>
<dbReference type="Pfam" id="PF03151">
    <property type="entry name" value="TPT"/>
    <property type="match status" value="1"/>
</dbReference>
<keyword evidence="2 5" id="KW-0812">Transmembrane</keyword>
<dbReference type="OrthoDB" id="417037at2759"/>
<evidence type="ECO:0000313" key="7">
    <source>
        <dbReference type="Ensembl" id="ENSCINP00000014906.3"/>
    </source>
</evidence>
<comment type="subcellular location">
    <subcellularLocation>
        <location evidence="1">Membrane</location>
        <topology evidence="1">Multi-pass membrane protein</topology>
    </subcellularLocation>
</comment>
<accession>A0A1W2WGP3</accession>
<dbReference type="GO" id="GO:0005463">
    <property type="term" value="F:UDP-N-acetylgalactosamine transmembrane transporter activity"/>
    <property type="evidence" value="ECO:0000318"/>
    <property type="project" value="GO_Central"/>
</dbReference>
<organism evidence="7 8">
    <name type="scientific">Ciona intestinalis</name>
    <name type="common">Transparent sea squirt</name>
    <name type="synonym">Ascidia intestinalis</name>
    <dbReference type="NCBI Taxonomy" id="7719"/>
    <lineage>
        <taxon>Eukaryota</taxon>
        <taxon>Metazoa</taxon>
        <taxon>Chordata</taxon>
        <taxon>Tunicata</taxon>
        <taxon>Ascidiacea</taxon>
        <taxon>Phlebobranchia</taxon>
        <taxon>Cionidae</taxon>
        <taxon>Ciona</taxon>
    </lineage>
</organism>
<proteinExistence type="predicted"/>
<feature type="transmembrane region" description="Helical" evidence="5">
    <location>
        <begin position="131"/>
        <end position="149"/>
    </location>
</feature>
<dbReference type="AlphaFoldDB" id="F6THW7"/>
<dbReference type="InParanoid" id="F6THW7"/>
<accession>F6THW7</accession>
<dbReference type="GO" id="GO:0015297">
    <property type="term" value="F:antiporter activity"/>
    <property type="evidence" value="ECO:0000318"/>
    <property type="project" value="GO_Central"/>
</dbReference>
<dbReference type="HOGENOM" id="CLU_040726_1_0_1"/>
<name>F6THW7_CIOIN</name>
<reference evidence="7" key="3">
    <citation type="submission" date="2025-08" db="UniProtKB">
        <authorList>
            <consortium name="Ensembl"/>
        </authorList>
    </citation>
    <scope>IDENTIFICATION</scope>
</reference>
<feature type="transmembrane region" description="Helical" evidence="5">
    <location>
        <begin position="187"/>
        <end position="208"/>
    </location>
</feature>
<reference evidence="8" key="1">
    <citation type="journal article" date="2002" name="Science">
        <title>The draft genome of Ciona intestinalis: insights into chordate and vertebrate origins.</title>
        <authorList>
            <person name="Dehal P."/>
            <person name="Satou Y."/>
            <person name="Campbell R.K."/>
            <person name="Chapman J."/>
            <person name="Degnan B."/>
            <person name="De Tomaso A."/>
            <person name="Davidson B."/>
            <person name="Di Gregorio A."/>
            <person name="Gelpke M."/>
            <person name="Goodstein D.M."/>
            <person name="Harafuji N."/>
            <person name="Hastings K.E."/>
            <person name="Ho I."/>
            <person name="Hotta K."/>
            <person name="Huang W."/>
            <person name="Kawashima T."/>
            <person name="Lemaire P."/>
            <person name="Martinez D."/>
            <person name="Meinertzhagen I.A."/>
            <person name="Necula S."/>
            <person name="Nonaka M."/>
            <person name="Putnam N."/>
            <person name="Rash S."/>
            <person name="Saiga H."/>
            <person name="Satake M."/>
            <person name="Terry A."/>
            <person name="Yamada L."/>
            <person name="Wang H.G."/>
            <person name="Awazu S."/>
            <person name="Azumi K."/>
            <person name="Boore J."/>
            <person name="Branno M."/>
            <person name="Chin-Bow S."/>
            <person name="DeSantis R."/>
            <person name="Doyle S."/>
            <person name="Francino P."/>
            <person name="Keys D.N."/>
            <person name="Haga S."/>
            <person name="Hayashi H."/>
            <person name="Hino K."/>
            <person name="Imai K.S."/>
            <person name="Inaba K."/>
            <person name="Kano S."/>
            <person name="Kobayashi K."/>
            <person name="Kobayashi M."/>
            <person name="Lee B.I."/>
            <person name="Makabe K.W."/>
            <person name="Manohar C."/>
            <person name="Matassi G."/>
            <person name="Medina M."/>
            <person name="Mochizuki Y."/>
            <person name="Mount S."/>
            <person name="Morishita T."/>
            <person name="Miura S."/>
            <person name="Nakayama A."/>
            <person name="Nishizaka S."/>
            <person name="Nomoto H."/>
            <person name="Ohta F."/>
            <person name="Oishi K."/>
            <person name="Rigoutsos I."/>
            <person name="Sano M."/>
            <person name="Sasaki A."/>
            <person name="Sasakura Y."/>
            <person name="Shoguchi E."/>
            <person name="Shin-i T."/>
            <person name="Spagnuolo A."/>
            <person name="Stainier D."/>
            <person name="Suzuki M.M."/>
            <person name="Tassy O."/>
            <person name="Takatori N."/>
            <person name="Tokuoka M."/>
            <person name="Yagi K."/>
            <person name="Yoshizaki F."/>
            <person name="Wada S."/>
            <person name="Zhang C."/>
            <person name="Hyatt P.D."/>
            <person name="Larimer F."/>
            <person name="Detter C."/>
            <person name="Doggett N."/>
            <person name="Glavina T."/>
            <person name="Hawkins T."/>
            <person name="Richardson P."/>
            <person name="Lucas S."/>
            <person name="Kohara Y."/>
            <person name="Levine M."/>
            <person name="Satoh N."/>
            <person name="Rokhsar D.S."/>
        </authorList>
    </citation>
    <scope>NUCLEOTIDE SEQUENCE [LARGE SCALE GENOMIC DNA]</scope>
</reference>
<dbReference type="GO" id="GO:0015780">
    <property type="term" value="P:nucleotide-sugar transmembrane transport"/>
    <property type="evidence" value="ECO:0000318"/>
    <property type="project" value="GO_Central"/>
</dbReference>
<gene>
    <name evidence="7" type="primary">LOC100176985</name>
</gene>
<dbReference type="GO" id="GO:0005462">
    <property type="term" value="F:UDP-N-acetylglucosamine transmembrane transporter activity"/>
    <property type="evidence" value="ECO:0000318"/>
    <property type="project" value="GO_Central"/>
</dbReference>